<keyword evidence="1" id="KW-0472">Membrane</keyword>
<gene>
    <name evidence="2" type="ORF">Amac_028550</name>
</gene>
<dbReference type="Proteomes" id="UP000331127">
    <property type="component" value="Unassembled WGS sequence"/>
</dbReference>
<accession>A0A5M3WM69</accession>
<protein>
    <submittedName>
        <fullName evidence="2">Uncharacterized protein</fullName>
    </submittedName>
</protein>
<comment type="caution">
    <text evidence="2">The sequence shown here is derived from an EMBL/GenBank/DDBJ whole genome shotgun (WGS) entry which is preliminary data.</text>
</comment>
<keyword evidence="1" id="KW-1133">Transmembrane helix</keyword>
<keyword evidence="3" id="KW-1185">Reference proteome</keyword>
<dbReference type="AlphaFoldDB" id="A0A5M3WM69"/>
<feature type="transmembrane region" description="Helical" evidence="1">
    <location>
        <begin position="52"/>
        <end position="74"/>
    </location>
</feature>
<evidence type="ECO:0000313" key="3">
    <source>
        <dbReference type="Proteomes" id="UP000331127"/>
    </source>
</evidence>
<proteinExistence type="predicted"/>
<organism evidence="2 3">
    <name type="scientific">Acrocarpospora macrocephala</name>
    <dbReference type="NCBI Taxonomy" id="150177"/>
    <lineage>
        <taxon>Bacteria</taxon>
        <taxon>Bacillati</taxon>
        <taxon>Actinomycetota</taxon>
        <taxon>Actinomycetes</taxon>
        <taxon>Streptosporangiales</taxon>
        <taxon>Streptosporangiaceae</taxon>
        <taxon>Acrocarpospora</taxon>
    </lineage>
</organism>
<evidence type="ECO:0000256" key="1">
    <source>
        <dbReference type="SAM" id="Phobius"/>
    </source>
</evidence>
<dbReference type="EMBL" id="BLAE01000014">
    <property type="protein sequence ID" value="GES09259.1"/>
    <property type="molecule type" value="Genomic_DNA"/>
</dbReference>
<evidence type="ECO:0000313" key="2">
    <source>
        <dbReference type="EMBL" id="GES09259.1"/>
    </source>
</evidence>
<feature type="transmembrane region" description="Helical" evidence="1">
    <location>
        <begin position="80"/>
        <end position="107"/>
    </location>
</feature>
<name>A0A5M3WM69_9ACTN</name>
<reference evidence="2 3" key="1">
    <citation type="submission" date="2019-10" db="EMBL/GenBank/DDBJ databases">
        <title>Whole genome shotgun sequence of Acrocarpospora macrocephala NBRC 16266.</title>
        <authorList>
            <person name="Ichikawa N."/>
            <person name="Kimura A."/>
            <person name="Kitahashi Y."/>
            <person name="Komaki H."/>
            <person name="Oguchi A."/>
        </authorList>
    </citation>
    <scope>NUCLEOTIDE SEQUENCE [LARGE SCALE GENOMIC DNA]</scope>
    <source>
        <strain evidence="2 3">NBRC 16266</strain>
    </source>
</reference>
<sequence>MELRISIATVSGSGSVKAGPGVGFAGGVSPAVGREIEGSDTSALSVGMIGSVFGITGCTVGIVAGGVLLGAAGVGDGLGAAVVGVGVTVAVTVTLTSPVGSTVIVVVTQG</sequence>
<keyword evidence="1" id="KW-0812">Transmembrane</keyword>